<accession>A0A426YCN9</accession>
<evidence type="ECO:0000313" key="3">
    <source>
        <dbReference type="Proteomes" id="UP000287651"/>
    </source>
</evidence>
<protein>
    <submittedName>
        <fullName evidence="2">Uncharacterized protein</fullName>
    </submittedName>
</protein>
<dbReference type="EMBL" id="AMZH03013335">
    <property type="protein sequence ID" value="RRT49460.1"/>
    <property type="molecule type" value="Genomic_DNA"/>
</dbReference>
<feature type="region of interest" description="Disordered" evidence="1">
    <location>
        <begin position="69"/>
        <end position="91"/>
    </location>
</feature>
<name>A0A426YCN9_ENSVE</name>
<sequence>MFSSFFCCRVKGMSLHHRCGRGWKWLRQRGQQRQGRSSGVVRSTQQVGSSKVVAPLLVLQREGAYSNGGVANRGGEEGVGGSKERNDGAGCALPRANRQIAARLGGLADDR</sequence>
<gene>
    <name evidence="2" type="ORF">B296_00044271</name>
</gene>
<dbReference type="AlphaFoldDB" id="A0A426YCN9"/>
<evidence type="ECO:0000256" key="1">
    <source>
        <dbReference type="SAM" id="MobiDB-lite"/>
    </source>
</evidence>
<reference evidence="2 3" key="1">
    <citation type="journal article" date="2014" name="Agronomy (Basel)">
        <title>A Draft Genome Sequence for Ensete ventricosum, the Drought-Tolerant Tree Against Hunger.</title>
        <authorList>
            <person name="Harrison J."/>
            <person name="Moore K.A."/>
            <person name="Paszkiewicz K."/>
            <person name="Jones T."/>
            <person name="Grant M."/>
            <person name="Ambacheew D."/>
            <person name="Muzemil S."/>
            <person name="Studholme D.J."/>
        </authorList>
    </citation>
    <scope>NUCLEOTIDE SEQUENCE [LARGE SCALE GENOMIC DNA]</scope>
</reference>
<organism evidence="2 3">
    <name type="scientific">Ensete ventricosum</name>
    <name type="common">Abyssinian banana</name>
    <name type="synonym">Musa ensete</name>
    <dbReference type="NCBI Taxonomy" id="4639"/>
    <lineage>
        <taxon>Eukaryota</taxon>
        <taxon>Viridiplantae</taxon>
        <taxon>Streptophyta</taxon>
        <taxon>Embryophyta</taxon>
        <taxon>Tracheophyta</taxon>
        <taxon>Spermatophyta</taxon>
        <taxon>Magnoliopsida</taxon>
        <taxon>Liliopsida</taxon>
        <taxon>Zingiberales</taxon>
        <taxon>Musaceae</taxon>
        <taxon>Ensete</taxon>
    </lineage>
</organism>
<dbReference type="Proteomes" id="UP000287651">
    <property type="component" value="Unassembled WGS sequence"/>
</dbReference>
<proteinExistence type="predicted"/>
<comment type="caution">
    <text evidence="2">The sequence shown here is derived from an EMBL/GenBank/DDBJ whole genome shotgun (WGS) entry which is preliminary data.</text>
</comment>
<evidence type="ECO:0000313" key="2">
    <source>
        <dbReference type="EMBL" id="RRT49460.1"/>
    </source>
</evidence>